<evidence type="ECO:0008006" key="4">
    <source>
        <dbReference type="Google" id="ProtNLM"/>
    </source>
</evidence>
<dbReference type="Pfam" id="PF01933">
    <property type="entry name" value="CofD"/>
    <property type="match status" value="1"/>
</dbReference>
<dbReference type="PATRIC" id="fig|1619048.3.peg.494"/>
<dbReference type="NCBIfam" id="TIGR01826">
    <property type="entry name" value="CofD_related"/>
    <property type="match status" value="1"/>
</dbReference>
<dbReference type="PANTHER" id="PTHR30135:SF3">
    <property type="entry name" value="GLUCONEOGENESIS FACTOR-RELATED"/>
    <property type="match status" value="1"/>
</dbReference>
<dbReference type="InterPro" id="IPR010119">
    <property type="entry name" value="Gluconeogen_factor"/>
</dbReference>
<dbReference type="SUPFAM" id="SSF142338">
    <property type="entry name" value="CofD-like"/>
    <property type="match status" value="1"/>
</dbReference>
<dbReference type="STRING" id="1619048.UU49_C0015G0004"/>
<gene>
    <name evidence="2" type="ORF">UU49_C0015G0004</name>
</gene>
<dbReference type="AlphaFoldDB" id="A0A0G0VD56"/>
<dbReference type="InterPro" id="IPR038136">
    <property type="entry name" value="CofD-like_dom_sf"/>
</dbReference>
<accession>A0A0G0VD56</accession>
<comment type="caution">
    <text evidence="2">The sequence shown here is derived from an EMBL/GenBank/DDBJ whole genome shotgun (WGS) entry which is preliminary data.</text>
</comment>
<dbReference type="PANTHER" id="PTHR30135">
    <property type="entry name" value="UNCHARACTERIZED PROTEIN YVCK-RELATED"/>
    <property type="match status" value="1"/>
</dbReference>
<keyword evidence="1" id="KW-0963">Cytoplasm</keyword>
<proteinExistence type="predicted"/>
<dbReference type="InterPro" id="IPR002882">
    <property type="entry name" value="CofD"/>
</dbReference>
<dbReference type="Gene3D" id="3.40.50.10680">
    <property type="entry name" value="CofD-like domains"/>
    <property type="match status" value="1"/>
</dbReference>
<evidence type="ECO:0000313" key="3">
    <source>
        <dbReference type="Proteomes" id="UP000034108"/>
    </source>
</evidence>
<dbReference type="GO" id="GO:0043743">
    <property type="term" value="F:LPPG:FO 2-phospho-L-lactate transferase activity"/>
    <property type="evidence" value="ECO:0007669"/>
    <property type="project" value="InterPro"/>
</dbReference>
<protein>
    <recommendedName>
        <fullName evidence="4">Gluconeogenesis factor</fullName>
    </recommendedName>
</protein>
<sequence length="316" mass="35236">MHKVVTIGGGNGQSVLLRALKHYLPQIEITAVVSVSDSGGSSGRLREKFNILPIGDILRVILALSSYPYLELREIFYSNRFSSGELAGHNVGNLILTHLFQETGDWLKAINAFSETLKIQGRVLPITLDLTTLCAELENGQIIKGETKIDKPDFDCHLRKIKLWLEPTGQVFAPVKEAILNADYIFLGPGDLYTSILPNLLVGGMSELLTQSKAKLIFTCSLANRETGETCGFKASDYVSELQKYLTRPIVTVILQDPAFQPNEAHFQAKKWDPVEIDAGDWQKKYTIISHDLYAEKEAGMDWEKLIEPIGKVFKL</sequence>
<name>A0A0G0VD56_9BACT</name>
<dbReference type="Proteomes" id="UP000034108">
    <property type="component" value="Unassembled WGS sequence"/>
</dbReference>
<organism evidence="2 3">
    <name type="scientific">Candidatus Magasanikbacteria bacterium GW2011_GWC2_41_17</name>
    <dbReference type="NCBI Taxonomy" id="1619048"/>
    <lineage>
        <taxon>Bacteria</taxon>
        <taxon>Candidatus Magasanikiibacteriota</taxon>
    </lineage>
</organism>
<evidence type="ECO:0000313" key="2">
    <source>
        <dbReference type="EMBL" id="KKR98819.1"/>
    </source>
</evidence>
<dbReference type="CDD" id="cd07187">
    <property type="entry name" value="YvcK_like"/>
    <property type="match status" value="1"/>
</dbReference>
<reference evidence="2 3" key="1">
    <citation type="journal article" date="2015" name="Nature">
        <title>rRNA introns, odd ribosomes, and small enigmatic genomes across a large radiation of phyla.</title>
        <authorList>
            <person name="Brown C.T."/>
            <person name="Hug L.A."/>
            <person name="Thomas B.C."/>
            <person name="Sharon I."/>
            <person name="Castelle C.J."/>
            <person name="Singh A."/>
            <person name="Wilkins M.J."/>
            <person name="Williams K.H."/>
            <person name="Banfield J.F."/>
        </authorList>
    </citation>
    <scope>NUCLEOTIDE SEQUENCE [LARGE SCALE GENOMIC DNA]</scope>
</reference>
<dbReference type="EMBL" id="LCAV01000015">
    <property type="protein sequence ID" value="KKR98819.1"/>
    <property type="molecule type" value="Genomic_DNA"/>
</dbReference>
<evidence type="ECO:0000256" key="1">
    <source>
        <dbReference type="ARBA" id="ARBA00022490"/>
    </source>
</evidence>